<keyword evidence="2" id="KW-1185">Reference proteome</keyword>
<name>A0ABM7G5T1_9SPHN</name>
<dbReference type="EMBL" id="AP018817">
    <property type="protein sequence ID" value="BBF70107.1"/>
    <property type="molecule type" value="Genomic_DNA"/>
</dbReference>
<accession>A0ABM7G5T1</accession>
<gene>
    <name evidence="1" type="ORF">SBA_ch1_23070</name>
</gene>
<reference evidence="1" key="1">
    <citation type="submission" date="2018-07" db="EMBL/GenBank/DDBJ databases">
        <title>Complete genome sequence of Sphingomonas bisphenolicum strain AO1, a bisphenol A degradative bacterium isolated from Japanese farm field.</title>
        <authorList>
            <person name="Murakami M."/>
            <person name="Koh M."/>
            <person name="Koba S."/>
            <person name="Matsumura Y."/>
        </authorList>
    </citation>
    <scope>NUCLEOTIDE SEQUENCE</scope>
    <source>
        <strain evidence="1">AO1</strain>
    </source>
</reference>
<dbReference type="Proteomes" id="UP001059971">
    <property type="component" value="Chromosome 1"/>
</dbReference>
<dbReference type="RefSeq" id="WP_261934537.1">
    <property type="nucleotide sequence ID" value="NZ_AP018817.1"/>
</dbReference>
<sequence length="213" mass="23332">MKQMANFTNEPAAWSFSEWKNLKATNNTSEYWLAATAIVLEYRSKDLAQIGETLHEKASALGYAHILMDSLSRKGERTATIVFPLTERVNKEQYARLAKVLMSELNVFHAADGNCAMTHLIHVDETCQQAVVDGAVIVPRAKIKETERLYQNMDPNYFCAGGPAAAVHIAPPVVTSHDGMFEWAPSGVEKAQMTADAVLASIGVSLPKDPIAL</sequence>
<protein>
    <submittedName>
        <fullName evidence="1">Uncharacterized protein</fullName>
    </submittedName>
</protein>
<evidence type="ECO:0000313" key="2">
    <source>
        <dbReference type="Proteomes" id="UP001059971"/>
    </source>
</evidence>
<organism evidence="1 2">
    <name type="scientific">Sphingomonas bisphenolicum</name>
    <dbReference type="NCBI Taxonomy" id="296544"/>
    <lineage>
        <taxon>Bacteria</taxon>
        <taxon>Pseudomonadati</taxon>
        <taxon>Pseudomonadota</taxon>
        <taxon>Alphaproteobacteria</taxon>
        <taxon>Sphingomonadales</taxon>
        <taxon>Sphingomonadaceae</taxon>
        <taxon>Sphingomonas</taxon>
    </lineage>
</organism>
<proteinExistence type="predicted"/>
<evidence type="ECO:0000313" key="1">
    <source>
        <dbReference type="EMBL" id="BBF70107.1"/>
    </source>
</evidence>